<reference evidence="4 5" key="1">
    <citation type="journal article" date="2014" name="PLoS ONE">
        <title>Rumen cellulosomics: divergent fiber-degrading strategies revealed by comparative genome-wide analysis of six ruminococcal strains.</title>
        <authorList>
            <person name="Dassa B."/>
            <person name="Borovok I."/>
            <person name="Ruimy-Israeli V."/>
            <person name="Lamed R."/>
            <person name="Flint H.J."/>
            <person name="Duncan S.H."/>
            <person name="Henrissat B."/>
            <person name="Coutinho P."/>
            <person name="Morrison M."/>
            <person name="Mosoni P."/>
            <person name="Yeoman C.J."/>
            <person name="White B.A."/>
            <person name="Bayer E.A."/>
        </authorList>
    </citation>
    <scope>NUCLEOTIDE SEQUENCE [LARGE SCALE GENOMIC DNA]</scope>
    <source>
        <strain evidence="4 5">007c</strain>
    </source>
</reference>
<evidence type="ECO:0000313" key="4">
    <source>
        <dbReference type="EMBL" id="EWM53512.1"/>
    </source>
</evidence>
<dbReference type="PANTHER" id="PTHR20953">
    <property type="entry name" value="KINASE-RELATED"/>
    <property type="match status" value="1"/>
</dbReference>
<dbReference type="SUPFAM" id="SSF52540">
    <property type="entry name" value="P-loop containing nucleoside triphosphate hydrolases"/>
    <property type="match status" value="1"/>
</dbReference>
<dbReference type="InterPro" id="IPR003593">
    <property type="entry name" value="AAA+_ATPase"/>
</dbReference>
<accession>W7UYK5</accession>
<keyword evidence="2" id="KW-0067">ATP-binding</keyword>
<comment type="caution">
    <text evidence="4">The sequence shown here is derived from an EMBL/GenBank/DDBJ whole genome shotgun (WGS) entry which is preliminary data.</text>
</comment>
<sequence length="305" mass="33812">MKGSTSYEVILRYVPDKLRQLMRTVTQKCQEELMEVRLRSKGPVYYVFADRIMFLKANGGLSAVYDSDSYRVVASEVNDCIDRLCHYSLHSCRKQLSVGFFVIENGIRAGISGVYSSSEPSVLVEFCSVNFRISRSVFGCADKLFSQVSDKNVLICGGVNSGKTTILRDLCRLTGSFYKTALIDERNEIACVSGGEPQHNVGIMTDIIADRSRHDGIISAVRTLSPDVIICDEIASVDDSEAVISGLGCGVRFIVTAHGENMKEIRRRKAISMLLESGFIDRIVFLCGASYPGEIREIVRADHDF</sequence>
<dbReference type="EMBL" id="ATAX01000025">
    <property type="protein sequence ID" value="EWM53512.1"/>
    <property type="molecule type" value="Genomic_DNA"/>
</dbReference>
<dbReference type="SMART" id="SM00382">
    <property type="entry name" value="AAA"/>
    <property type="match status" value="1"/>
</dbReference>
<dbReference type="RefSeq" id="WP_037299379.1">
    <property type="nucleotide sequence ID" value="NZ_ATAX01000025.1"/>
</dbReference>
<protein>
    <recommendedName>
        <fullName evidence="3">AAA+ ATPase domain-containing protein</fullName>
    </recommendedName>
</protein>
<keyword evidence="5" id="KW-1185">Reference proteome</keyword>
<dbReference type="InterPro" id="IPR027417">
    <property type="entry name" value="P-loop_NTPase"/>
</dbReference>
<organism evidence="4 5">
    <name type="scientific">Ruminococcus flavefaciens 007c</name>
    <dbReference type="NCBI Taxonomy" id="1341157"/>
    <lineage>
        <taxon>Bacteria</taxon>
        <taxon>Bacillati</taxon>
        <taxon>Bacillota</taxon>
        <taxon>Clostridia</taxon>
        <taxon>Eubacteriales</taxon>
        <taxon>Oscillospiraceae</taxon>
        <taxon>Ruminococcus</taxon>
    </lineage>
</organism>
<evidence type="ECO:0000259" key="3">
    <source>
        <dbReference type="SMART" id="SM00382"/>
    </source>
</evidence>
<evidence type="ECO:0000256" key="2">
    <source>
        <dbReference type="ARBA" id="ARBA00022840"/>
    </source>
</evidence>
<dbReference type="GO" id="GO:0005524">
    <property type="term" value="F:ATP binding"/>
    <property type="evidence" value="ECO:0007669"/>
    <property type="project" value="UniProtKB-KW"/>
</dbReference>
<dbReference type="AlphaFoldDB" id="W7UYK5"/>
<evidence type="ECO:0000256" key="1">
    <source>
        <dbReference type="ARBA" id="ARBA00022741"/>
    </source>
</evidence>
<name>W7UYK5_RUMFL</name>
<dbReference type="Pfam" id="PF19568">
    <property type="entry name" value="Spore_III_AA"/>
    <property type="match status" value="1"/>
</dbReference>
<proteinExistence type="predicted"/>
<gene>
    <name evidence="4" type="ORF">RF007C_07470</name>
</gene>
<keyword evidence="1" id="KW-0547">Nucleotide-binding</keyword>
<dbReference type="Proteomes" id="UP000019365">
    <property type="component" value="Unassembled WGS sequence"/>
</dbReference>
<dbReference type="PATRIC" id="fig|1341157.4.peg.1920"/>
<dbReference type="InterPro" id="IPR045735">
    <property type="entry name" value="Spore_III_AA_AAA+_ATPase"/>
</dbReference>
<dbReference type="PANTHER" id="PTHR20953:SF3">
    <property type="entry name" value="P-LOOP CONTAINING NUCLEOSIDE TRIPHOSPHATE HYDROLASES SUPERFAMILY PROTEIN"/>
    <property type="match status" value="1"/>
</dbReference>
<evidence type="ECO:0000313" key="5">
    <source>
        <dbReference type="Proteomes" id="UP000019365"/>
    </source>
</evidence>
<dbReference type="Gene3D" id="3.40.50.300">
    <property type="entry name" value="P-loop containing nucleotide triphosphate hydrolases"/>
    <property type="match status" value="1"/>
</dbReference>
<dbReference type="eggNOG" id="COG3854">
    <property type="taxonomic scope" value="Bacteria"/>
</dbReference>
<dbReference type="OrthoDB" id="9768243at2"/>
<feature type="domain" description="AAA+ ATPase" evidence="3">
    <location>
        <begin position="149"/>
        <end position="290"/>
    </location>
</feature>